<evidence type="ECO:0000313" key="2">
    <source>
        <dbReference type="EMBL" id="GGS41505.1"/>
    </source>
</evidence>
<feature type="region of interest" description="Disordered" evidence="1">
    <location>
        <begin position="71"/>
        <end position="90"/>
    </location>
</feature>
<proteinExistence type="predicted"/>
<sequence length="147" mass="15723">MAGSSCAGSLETGAVDRSSWSAQGPDMPGHRRTAETTGRWREESLGHPVRRVITCRGGEDEWTAARALPKEPPSRFVTTGDLRSQVPPMWSDVFQRSTAGESMSEAGRFSGSADGMSTGSPNSSRVSFRFRPRPRPAAPVPVPVPGP</sequence>
<reference evidence="2" key="2">
    <citation type="submission" date="2020-09" db="EMBL/GenBank/DDBJ databases">
        <authorList>
            <person name="Sun Q."/>
            <person name="Ohkuma M."/>
        </authorList>
    </citation>
    <scope>NUCLEOTIDE SEQUENCE</scope>
    <source>
        <strain evidence="2">JCM 4234</strain>
    </source>
</reference>
<protein>
    <submittedName>
        <fullName evidence="2">Uncharacterized protein</fullName>
    </submittedName>
</protein>
<evidence type="ECO:0000256" key="1">
    <source>
        <dbReference type="SAM" id="MobiDB-lite"/>
    </source>
</evidence>
<reference evidence="2" key="1">
    <citation type="journal article" date="2014" name="Int. J. Syst. Evol. Microbiol.">
        <title>Complete genome sequence of Corynebacterium casei LMG S-19264T (=DSM 44701T), isolated from a smear-ripened cheese.</title>
        <authorList>
            <consortium name="US DOE Joint Genome Institute (JGI-PGF)"/>
            <person name="Walter F."/>
            <person name="Albersmeier A."/>
            <person name="Kalinowski J."/>
            <person name="Ruckert C."/>
        </authorList>
    </citation>
    <scope>NUCLEOTIDE SEQUENCE</scope>
    <source>
        <strain evidence="2">JCM 4234</strain>
    </source>
</reference>
<feature type="region of interest" description="Disordered" evidence="1">
    <location>
        <begin position="1"/>
        <end position="45"/>
    </location>
</feature>
<feature type="compositionally biased region" description="Pro residues" evidence="1">
    <location>
        <begin position="135"/>
        <end position="147"/>
    </location>
</feature>
<name>A0A918LFY2_STRGD</name>
<organism evidence="2 3">
    <name type="scientific">Streptomyces griseoviridis</name>
    <dbReference type="NCBI Taxonomy" id="45398"/>
    <lineage>
        <taxon>Bacteria</taxon>
        <taxon>Bacillati</taxon>
        <taxon>Actinomycetota</taxon>
        <taxon>Actinomycetes</taxon>
        <taxon>Kitasatosporales</taxon>
        <taxon>Streptomycetaceae</taxon>
        <taxon>Streptomyces</taxon>
    </lineage>
</organism>
<feature type="compositionally biased region" description="Basic and acidic residues" evidence="1">
    <location>
        <begin position="28"/>
        <end position="45"/>
    </location>
</feature>
<dbReference type="Proteomes" id="UP000653493">
    <property type="component" value="Unassembled WGS sequence"/>
</dbReference>
<gene>
    <name evidence="2" type="ORF">GCM10010238_33820</name>
</gene>
<comment type="caution">
    <text evidence="2">The sequence shown here is derived from an EMBL/GenBank/DDBJ whole genome shotgun (WGS) entry which is preliminary data.</text>
</comment>
<accession>A0A918LFY2</accession>
<keyword evidence="3" id="KW-1185">Reference proteome</keyword>
<evidence type="ECO:0000313" key="3">
    <source>
        <dbReference type="Proteomes" id="UP000653493"/>
    </source>
</evidence>
<dbReference type="AlphaFoldDB" id="A0A918LFY2"/>
<feature type="region of interest" description="Disordered" evidence="1">
    <location>
        <begin position="96"/>
        <end position="147"/>
    </location>
</feature>
<dbReference type="EMBL" id="BMSL01000008">
    <property type="protein sequence ID" value="GGS41505.1"/>
    <property type="molecule type" value="Genomic_DNA"/>
</dbReference>